<name>A0A2X3APA9_9ACTO</name>
<evidence type="ECO:0000256" key="2">
    <source>
        <dbReference type="ARBA" id="ARBA00007935"/>
    </source>
</evidence>
<dbReference type="PANTHER" id="PTHR30472">
    <property type="entry name" value="FERRIC ENTEROBACTIN TRANSPORT SYSTEM PERMEASE PROTEIN"/>
    <property type="match status" value="1"/>
</dbReference>
<dbReference type="InterPro" id="IPR000522">
    <property type="entry name" value="ABC_transptr_permease_BtuC"/>
</dbReference>
<feature type="transmembrane region" description="Helical" evidence="8">
    <location>
        <begin position="312"/>
        <end position="330"/>
    </location>
</feature>
<keyword evidence="4" id="KW-1003">Cell membrane</keyword>
<evidence type="ECO:0000256" key="7">
    <source>
        <dbReference type="ARBA" id="ARBA00023136"/>
    </source>
</evidence>
<dbReference type="RefSeq" id="WP_004010039.1">
    <property type="nucleotide sequence ID" value="NZ_CAMUDJ010000002.1"/>
</dbReference>
<feature type="transmembrane region" description="Helical" evidence="8">
    <location>
        <begin position="126"/>
        <end position="147"/>
    </location>
</feature>
<accession>A0A2X3APA9</accession>
<dbReference type="Gene3D" id="1.10.3470.10">
    <property type="entry name" value="ABC transporter involved in vitamin B12 uptake, BtuC"/>
    <property type="match status" value="1"/>
</dbReference>
<comment type="similarity">
    <text evidence="2">Belongs to the binding-protein-dependent transport system permease family. FecCD subfamily.</text>
</comment>
<keyword evidence="7 8" id="KW-0472">Membrane</keyword>
<dbReference type="GeneID" id="55564488"/>
<evidence type="ECO:0000313" key="10">
    <source>
        <dbReference type="Proteomes" id="UP000250245"/>
    </source>
</evidence>
<evidence type="ECO:0000256" key="3">
    <source>
        <dbReference type="ARBA" id="ARBA00022448"/>
    </source>
</evidence>
<keyword evidence="6 8" id="KW-1133">Transmembrane helix</keyword>
<dbReference type="CDD" id="cd06550">
    <property type="entry name" value="TM_ABC_iron-siderophores_like"/>
    <property type="match status" value="1"/>
</dbReference>
<dbReference type="EMBL" id="UASJ01000001">
    <property type="protein sequence ID" value="SQB63580.1"/>
    <property type="molecule type" value="Genomic_DNA"/>
</dbReference>
<comment type="subcellular location">
    <subcellularLocation>
        <location evidence="1">Cell membrane</location>
        <topology evidence="1">Multi-pass membrane protein</topology>
    </subcellularLocation>
</comment>
<evidence type="ECO:0000256" key="5">
    <source>
        <dbReference type="ARBA" id="ARBA00022692"/>
    </source>
</evidence>
<protein>
    <submittedName>
        <fullName evidence="9">Iron-uptake system permease protein FeuC</fullName>
    </submittedName>
</protein>
<feature type="transmembrane region" description="Helical" evidence="8">
    <location>
        <begin position="152"/>
        <end position="174"/>
    </location>
</feature>
<dbReference type="GO" id="GO:0005886">
    <property type="term" value="C:plasma membrane"/>
    <property type="evidence" value="ECO:0007669"/>
    <property type="project" value="UniProtKB-SubCell"/>
</dbReference>
<feature type="transmembrane region" description="Helical" evidence="8">
    <location>
        <begin position="96"/>
        <end position="120"/>
    </location>
</feature>
<dbReference type="PANTHER" id="PTHR30472:SF67">
    <property type="entry name" value="PERMEASE OF ABC TRANSPORTER-RELATED"/>
    <property type="match status" value="1"/>
</dbReference>
<reference evidence="9 10" key="1">
    <citation type="submission" date="2018-06" db="EMBL/GenBank/DDBJ databases">
        <authorList>
            <consortium name="Pathogen Informatics"/>
            <person name="Doyle S."/>
        </authorList>
    </citation>
    <scope>NUCLEOTIDE SEQUENCE [LARGE SCALE GENOMIC DNA]</scope>
    <source>
        <strain evidence="9 10">NCTC11820</strain>
    </source>
</reference>
<dbReference type="FunFam" id="1.10.3470.10:FF:000001">
    <property type="entry name" value="Vitamin B12 ABC transporter permease BtuC"/>
    <property type="match status" value="1"/>
</dbReference>
<organism evidence="9 10">
    <name type="scientific">Mobiluncus curtisii</name>
    <dbReference type="NCBI Taxonomy" id="2051"/>
    <lineage>
        <taxon>Bacteria</taxon>
        <taxon>Bacillati</taxon>
        <taxon>Actinomycetota</taxon>
        <taxon>Actinomycetes</taxon>
        <taxon>Actinomycetales</taxon>
        <taxon>Actinomycetaceae</taxon>
        <taxon>Mobiluncus</taxon>
    </lineage>
</organism>
<dbReference type="AlphaFoldDB" id="A0A2X3APA9"/>
<dbReference type="InterPro" id="IPR037294">
    <property type="entry name" value="ABC_BtuC-like"/>
</dbReference>
<keyword evidence="5 8" id="KW-0812">Transmembrane</keyword>
<evidence type="ECO:0000256" key="6">
    <source>
        <dbReference type="ARBA" id="ARBA00022989"/>
    </source>
</evidence>
<proteinExistence type="inferred from homology"/>
<evidence type="ECO:0000256" key="8">
    <source>
        <dbReference type="SAM" id="Phobius"/>
    </source>
</evidence>
<feature type="transmembrane region" description="Helical" evidence="8">
    <location>
        <begin position="64"/>
        <end position="84"/>
    </location>
</feature>
<feature type="transmembrane region" description="Helical" evidence="8">
    <location>
        <begin position="284"/>
        <end position="306"/>
    </location>
</feature>
<keyword evidence="3" id="KW-0813">Transport</keyword>
<sequence length="337" mass="34541">MNRRARIWTATLGALTIVSVVLAIGVGPASVSPAATLDVILCKLSGNCAGVPQRDMVIVWDIRAPRVVLAGLVGMGLSISGAVIQSVVRNILADPYLLGIASGASTGAATVMVFGAVGIFGLTLGAFAGALISICAVFLLTTVGGVLTAERVVFAGIAVGLFMSALTNLVVFFYGSQASAHAVMFWMLGSLALASWNQLPIPAVITLLTIAICVSQGPRLDAISLSDDTARALGFNPQTLRYVTITVIAGCVASLVAISGAIGFVGLVVPHIARHLVGATSRSVVPTAGTLGALLLIWADAVGRVVFAPRELPIGVITALAGTPLLMLLIRKQYKFS</sequence>
<evidence type="ECO:0000256" key="4">
    <source>
        <dbReference type="ARBA" id="ARBA00022475"/>
    </source>
</evidence>
<evidence type="ECO:0000313" key="9">
    <source>
        <dbReference type="EMBL" id="SQB63580.1"/>
    </source>
</evidence>
<dbReference type="GO" id="GO:0022857">
    <property type="term" value="F:transmembrane transporter activity"/>
    <property type="evidence" value="ECO:0007669"/>
    <property type="project" value="InterPro"/>
</dbReference>
<dbReference type="Proteomes" id="UP000250245">
    <property type="component" value="Unassembled WGS sequence"/>
</dbReference>
<feature type="transmembrane region" description="Helical" evidence="8">
    <location>
        <begin position="240"/>
        <end position="272"/>
    </location>
</feature>
<dbReference type="SUPFAM" id="SSF81345">
    <property type="entry name" value="ABC transporter involved in vitamin B12 uptake, BtuC"/>
    <property type="match status" value="1"/>
</dbReference>
<dbReference type="GO" id="GO:0033214">
    <property type="term" value="P:siderophore-iron import into cell"/>
    <property type="evidence" value="ECO:0007669"/>
    <property type="project" value="TreeGrafter"/>
</dbReference>
<gene>
    <name evidence="9" type="primary">feuC</name>
    <name evidence="9" type="ORF">NCTC11820_00362</name>
</gene>
<dbReference type="Pfam" id="PF01032">
    <property type="entry name" value="FecCD"/>
    <property type="match status" value="1"/>
</dbReference>
<evidence type="ECO:0000256" key="1">
    <source>
        <dbReference type="ARBA" id="ARBA00004651"/>
    </source>
</evidence>